<dbReference type="Proteomes" id="UP000518605">
    <property type="component" value="Unassembled WGS sequence"/>
</dbReference>
<feature type="domain" description="Fe/B12 periplasmic-binding" evidence="5">
    <location>
        <begin position="1"/>
        <end position="156"/>
    </location>
</feature>
<dbReference type="GO" id="GO:1901678">
    <property type="term" value="P:iron coordination entity transport"/>
    <property type="evidence" value="ECO:0007669"/>
    <property type="project" value="UniProtKB-ARBA"/>
</dbReference>
<evidence type="ECO:0000256" key="4">
    <source>
        <dbReference type="ARBA" id="ARBA00022729"/>
    </source>
</evidence>
<dbReference type="PANTHER" id="PTHR30532">
    <property type="entry name" value="IRON III DICITRATE-BINDING PERIPLASMIC PROTEIN"/>
    <property type="match status" value="1"/>
</dbReference>
<dbReference type="PANTHER" id="PTHR30532:SF29">
    <property type="entry name" value="FE(3+) DICITRATE-BINDING PERIPLASMIC PROTEIN"/>
    <property type="match status" value="1"/>
</dbReference>
<evidence type="ECO:0000256" key="3">
    <source>
        <dbReference type="ARBA" id="ARBA00022448"/>
    </source>
</evidence>
<dbReference type="EMBL" id="JACHXW010000013">
    <property type="protein sequence ID" value="MBB3154012.1"/>
    <property type="molecule type" value="Genomic_DNA"/>
</dbReference>
<dbReference type="GO" id="GO:0030288">
    <property type="term" value="C:outer membrane-bounded periplasmic space"/>
    <property type="evidence" value="ECO:0007669"/>
    <property type="project" value="TreeGrafter"/>
</dbReference>
<comment type="subcellular location">
    <subcellularLocation>
        <location evidence="1">Cell envelope</location>
    </subcellularLocation>
</comment>
<keyword evidence="4" id="KW-0732">Signal</keyword>
<dbReference type="Pfam" id="PF01497">
    <property type="entry name" value="Peripla_BP_2"/>
    <property type="match status" value="1"/>
</dbReference>
<dbReference type="InterPro" id="IPR002491">
    <property type="entry name" value="ABC_transptr_periplasmic_BD"/>
</dbReference>
<evidence type="ECO:0000256" key="2">
    <source>
        <dbReference type="ARBA" id="ARBA00008814"/>
    </source>
</evidence>
<name>A0A7W5CAG7_9BACL</name>
<sequence>MNRKDEAEAWISKFEGKLQRIRDQIDINIAEGTTSITFILYEGEILLGGKGGTLGKLIYEDYGFKMPEQFEKYADGGSVISLEEFVNKPADYFFTQMTDEEMAQMMELFQEPVYQAIPAIKENRIINVTRDKWNYGPYLVDEAVDALIEQVAKAHK</sequence>
<protein>
    <submittedName>
        <fullName evidence="6">ABC-type Fe3+-hydroxamate transport system substrate-binding protein</fullName>
    </submittedName>
</protein>
<dbReference type="PROSITE" id="PS50983">
    <property type="entry name" value="FE_B12_PBP"/>
    <property type="match status" value="1"/>
</dbReference>
<comment type="similarity">
    <text evidence="2">Belongs to the bacterial solute-binding protein 8 family.</text>
</comment>
<organism evidence="6 7">
    <name type="scientific">Paenibacillus endophyticus</name>
    <dbReference type="NCBI Taxonomy" id="1294268"/>
    <lineage>
        <taxon>Bacteria</taxon>
        <taxon>Bacillati</taxon>
        <taxon>Bacillota</taxon>
        <taxon>Bacilli</taxon>
        <taxon>Bacillales</taxon>
        <taxon>Paenibacillaceae</taxon>
        <taxon>Paenibacillus</taxon>
    </lineage>
</organism>
<accession>A0A7W5CAG7</accession>
<proteinExistence type="inferred from homology"/>
<reference evidence="6 7" key="1">
    <citation type="submission" date="2020-08" db="EMBL/GenBank/DDBJ databases">
        <title>Genomic Encyclopedia of Type Strains, Phase III (KMG-III): the genomes of soil and plant-associated and newly described type strains.</title>
        <authorList>
            <person name="Whitman W."/>
        </authorList>
    </citation>
    <scope>NUCLEOTIDE SEQUENCE [LARGE SCALE GENOMIC DNA]</scope>
    <source>
        <strain evidence="6 7">CECT 8234</strain>
    </source>
</reference>
<evidence type="ECO:0000313" key="7">
    <source>
        <dbReference type="Proteomes" id="UP000518605"/>
    </source>
</evidence>
<dbReference type="Gene3D" id="3.40.50.1980">
    <property type="entry name" value="Nitrogenase molybdenum iron protein domain"/>
    <property type="match status" value="1"/>
</dbReference>
<dbReference type="RefSeq" id="WP_246431857.1">
    <property type="nucleotide sequence ID" value="NZ_CBCSLB010000013.1"/>
</dbReference>
<keyword evidence="3" id="KW-0813">Transport</keyword>
<evidence type="ECO:0000259" key="5">
    <source>
        <dbReference type="PROSITE" id="PS50983"/>
    </source>
</evidence>
<evidence type="ECO:0000256" key="1">
    <source>
        <dbReference type="ARBA" id="ARBA00004196"/>
    </source>
</evidence>
<comment type="caution">
    <text evidence="6">The sequence shown here is derived from an EMBL/GenBank/DDBJ whole genome shotgun (WGS) entry which is preliminary data.</text>
</comment>
<evidence type="ECO:0000313" key="6">
    <source>
        <dbReference type="EMBL" id="MBB3154012.1"/>
    </source>
</evidence>
<keyword evidence="7" id="KW-1185">Reference proteome</keyword>
<dbReference type="InterPro" id="IPR051313">
    <property type="entry name" value="Bact_iron-sidero_bind"/>
</dbReference>
<dbReference type="AlphaFoldDB" id="A0A7W5CAG7"/>
<gene>
    <name evidence="6" type="ORF">FHS16_004088</name>
</gene>
<dbReference type="SUPFAM" id="SSF53807">
    <property type="entry name" value="Helical backbone' metal receptor"/>
    <property type="match status" value="1"/>
</dbReference>